<organism evidence="2 3">
    <name type="scientific">Tuber borchii</name>
    <name type="common">White truffle</name>
    <dbReference type="NCBI Taxonomy" id="42251"/>
    <lineage>
        <taxon>Eukaryota</taxon>
        <taxon>Fungi</taxon>
        <taxon>Dikarya</taxon>
        <taxon>Ascomycota</taxon>
        <taxon>Pezizomycotina</taxon>
        <taxon>Pezizomycetes</taxon>
        <taxon>Pezizales</taxon>
        <taxon>Tuberaceae</taxon>
        <taxon>Tuber</taxon>
    </lineage>
</organism>
<keyword evidence="3" id="KW-1185">Reference proteome</keyword>
<gene>
    <name evidence="2" type="ORF">B9Z19DRAFT_1110366</name>
</gene>
<feature type="compositionally biased region" description="Polar residues" evidence="1">
    <location>
        <begin position="78"/>
        <end position="91"/>
    </location>
</feature>
<evidence type="ECO:0000313" key="2">
    <source>
        <dbReference type="EMBL" id="PUU74969.1"/>
    </source>
</evidence>
<comment type="caution">
    <text evidence="2">The sequence shown here is derived from an EMBL/GenBank/DDBJ whole genome shotgun (WGS) entry which is preliminary data.</text>
</comment>
<proteinExistence type="predicted"/>
<evidence type="ECO:0000313" key="3">
    <source>
        <dbReference type="Proteomes" id="UP000244722"/>
    </source>
</evidence>
<dbReference type="Proteomes" id="UP000244722">
    <property type="component" value="Unassembled WGS sequence"/>
</dbReference>
<accession>A0A2T6ZHL1</accession>
<feature type="compositionally biased region" description="Polar residues" evidence="1">
    <location>
        <begin position="19"/>
        <end position="34"/>
    </location>
</feature>
<reference evidence="2 3" key="1">
    <citation type="submission" date="2017-04" db="EMBL/GenBank/DDBJ databases">
        <title>Draft genome sequence of Tuber borchii Vittad., a whitish edible truffle.</title>
        <authorList>
            <consortium name="DOE Joint Genome Institute"/>
            <person name="Murat C."/>
            <person name="Kuo A."/>
            <person name="Barry K.W."/>
            <person name="Clum A."/>
            <person name="Dockter R.B."/>
            <person name="Fauchery L."/>
            <person name="Iotti M."/>
            <person name="Kohler A."/>
            <person name="Labutti K."/>
            <person name="Lindquist E.A."/>
            <person name="Lipzen A."/>
            <person name="Ohm R.A."/>
            <person name="Wang M."/>
            <person name="Grigoriev I.V."/>
            <person name="Zambonelli A."/>
            <person name="Martin F.M."/>
        </authorList>
    </citation>
    <scope>NUCLEOTIDE SEQUENCE [LARGE SCALE GENOMIC DNA]</scope>
    <source>
        <strain evidence="2 3">Tbo3840</strain>
    </source>
</reference>
<feature type="compositionally biased region" description="Polar residues" evidence="1">
    <location>
        <begin position="53"/>
        <end position="65"/>
    </location>
</feature>
<sequence length="188" mass="20666">MPRLPQPLSDPVNYKRSGLRTSEAGSNKGSNETITFPIPKIGSTAIRVPYEYKSNQPTNQRSPSPLYSGYSADEVLSPSLTHHPQTGNTGRTMLEMKVNPDRTRSLCPPTHPQYYFLTAATGRNTTDKRQYDAVYGQSSSPCGMVLVLVTLFQIQTDLAISRAAETVENFVPPLSVSKTCLIIENATE</sequence>
<name>A0A2T6ZHL1_TUBBO</name>
<feature type="region of interest" description="Disordered" evidence="1">
    <location>
        <begin position="1"/>
        <end position="36"/>
    </location>
</feature>
<feature type="region of interest" description="Disordered" evidence="1">
    <location>
        <begin position="53"/>
        <end position="92"/>
    </location>
</feature>
<protein>
    <submittedName>
        <fullName evidence="2">Uncharacterized protein</fullName>
    </submittedName>
</protein>
<dbReference type="AlphaFoldDB" id="A0A2T6ZHL1"/>
<dbReference type="EMBL" id="NESQ01000258">
    <property type="protein sequence ID" value="PUU74969.1"/>
    <property type="molecule type" value="Genomic_DNA"/>
</dbReference>
<evidence type="ECO:0000256" key="1">
    <source>
        <dbReference type="SAM" id="MobiDB-lite"/>
    </source>
</evidence>